<organism evidence="2 3">
    <name type="scientific">Chloroflexus aggregans (strain MD-66 / DSM 9485)</name>
    <dbReference type="NCBI Taxonomy" id="326427"/>
    <lineage>
        <taxon>Bacteria</taxon>
        <taxon>Bacillati</taxon>
        <taxon>Chloroflexota</taxon>
        <taxon>Chloroflexia</taxon>
        <taxon>Chloroflexales</taxon>
        <taxon>Chloroflexineae</taxon>
        <taxon>Chloroflexaceae</taxon>
        <taxon>Chloroflexus</taxon>
    </lineage>
</organism>
<dbReference type="NCBIfam" id="NF033573">
    <property type="entry name" value="transpos_IS200"/>
    <property type="match status" value="1"/>
</dbReference>
<sequence>MEECRIRRTPHAVYQITYHFVWIPRYRKIVLPGQIAERLNQLLYTIADQPEFEVLALEVQPDHDHLFVSAPPTYALAQKVEYVDSRSTSQRCVACGHIAKENRRSQSVFLCAACGHTALADVNAAIVSDAPTTNVAVTEATGAAPGISQPLKRLVVDSVTEKFV</sequence>
<evidence type="ECO:0000313" key="3">
    <source>
        <dbReference type="Proteomes" id="UP000002508"/>
    </source>
</evidence>
<evidence type="ECO:0000259" key="1">
    <source>
        <dbReference type="SMART" id="SM01321"/>
    </source>
</evidence>
<dbReference type="KEGG" id="cag:Cagg_2830"/>
<dbReference type="InterPro" id="IPR002686">
    <property type="entry name" value="Transposase_17"/>
</dbReference>
<gene>
    <name evidence="2" type="ordered locus">Cagg_2830</name>
</gene>
<keyword evidence="3" id="KW-1185">Reference proteome</keyword>
<dbReference type="STRING" id="326427.Cagg_2830"/>
<dbReference type="HOGENOM" id="CLU_1616059_0_0_0"/>
<dbReference type="Proteomes" id="UP000002508">
    <property type="component" value="Chromosome"/>
</dbReference>
<dbReference type="SMART" id="SM01321">
    <property type="entry name" value="Y1_Tnp"/>
    <property type="match status" value="1"/>
</dbReference>
<protein>
    <submittedName>
        <fullName evidence="2">Transposase IS200-family protein</fullName>
    </submittedName>
</protein>
<dbReference type="GO" id="GO:0006313">
    <property type="term" value="P:DNA transposition"/>
    <property type="evidence" value="ECO:0007669"/>
    <property type="project" value="InterPro"/>
</dbReference>
<dbReference type="Gene3D" id="3.30.70.1290">
    <property type="entry name" value="Transposase IS200-like"/>
    <property type="match status" value="1"/>
</dbReference>
<dbReference type="GO" id="GO:0004803">
    <property type="term" value="F:transposase activity"/>
    <property type="evidence" value="ECO:0007669"/>
    <property type="project" value="InterPro"/>
</dbReference>
<reference evidence="2" key="1">
    <citation type="submission" date="2008-12" db="EMBL/GenBank/DDBJ databases">
        <title>Complete sequence of Chloroflexus aggregans DSM 9485.</title>
        <authorList>
            <consortium name="US DOE Joint Genome Institute"/>
            <person name="Lucas S."/>
            <person name="Copeland A."/>
            <person name="Lapidus A."/>
            <person name="Glavina del Rio T."/>
            <person name="Dalin E."/>
            <person name="Tice H."/>
            <person name="Pitluck S."/>
            <person name="Foster B."/>
            <person name="Larimer F."/>
            <person name="Land M."/>
            <person name="Hauser L."/>
            <person name="Kyrpides N."/>
            <person name="Mikhailova N."/>
            <person name="Bryant D."/>
            <person name="Richardson P."/>
        </authorList>
    </citation>
    <scope>NUCLEOTIDE SEQUENCE</scope>
    <source>
        <strain evidence="2">DSM 9485</strain>
    </source>
</reference>
<feature type="domain" description="Transposase IS200-like" evidence="1">
    <location>
        <begin position="13"/>
        <end position="129"/>
    </location>
</feature>
<proteinExistence type="predicted"/>
<dbReference type="SUPFAM" id="SSF143422">
    <property type="entry name" value="Transposase IS200-like"/>
    <property type="match status" value="1"/>
</dbReference>
<dbReference type="InterPro" id="IPR036515">
    <property type="entry name" value="Transposase_17_sf"/>
</dbReference>
<name>B8G5I6_CHLAD</name>
<accession>B8G5I6</accession>
<dbReference type="EMBL" id="CP001337">
    <property type="protein sequence ID" value="ACL25692.1"/>
    <property type="molecule type" value="Genomic_DNA"/>
</dbReference>
<dbReference type="GO" id="GO:0003677">
    <property type="term" value="F:DNA binding"/>
    <property type="evidence" value="ECO:0007669"/>
    <property type="project" value="UniProtKB-KW"/>
</dbReference>
<evidence type="ECO:0000313" key="2">
    <source>
        <dbReference type="EMBL" id="ACL25692.1"/>
    </source>
</evidence>
<dbReference type="AlphaFoldDB" id="B8G5I6"/>
<dbReference type="Pfam" id="PF01797">
    <property type="entry name" value="Y1_Tnp"/>
    <property type="match status" value="1"/>
</dbReference>
<dbReference type="PANTHER" id="PTHR33360">
    <property type="entry name" value="TRANSPOSASE FOR INSERTION SEQUENCE ELEMENT IS200"/>
    <property type="match status" value="1"/>
</dbReference>
<dbReference type="eggNOG" id="COG1943">
    <property type="taxonomic scope" value="Bacteria"/>
</dbReference>